<dbReference type="PANTHER" id="PTHR35499">
    <property type="entry name" value="OS05G0128300 PROTEIN"/>
    <property type="match status" value="1"/>
</dbReference>
<feature type="region of interest" description="Disordered" evidence="1">
    <location>
        <begin position="47"/>
        <end position="67"/>
    </location>
</feature>
<dbReference type="Proteomes" id="UP000634136">
    <property type="component" value="Unassembled WGS sequence"/>
</dbReference>
<reference evidence="2" key="1">
    <citation type="submission" date="2020-09" db="EMBL/GenBank/DDBJ databases">
        <title>Genome-Enabled Discovery of Anthraquinone Biosynthesis in Senna tora.</title>
        <authorList>
            <person name="Kang S.-H."/>
            <person name="Pandey R.P."/>
            <person name="Lee C.-M."/>
            <person name="Sim J.-S."/>
            <person name="Jeong J.-T."/>
            <person name="Choi B.-S."/>
            <person name="Jung M."/>
            <person name="Ginzburg D."/>
            <person name="Zhao K."/>
            <person name="Won S.Y."/>
            <person name="Oh T.-J."/>
            <person name="Yu Y."/>
            <person name="Kim N.-H."/>
            <person name="Lee O.R."/>
            <person name="Lee T.-H."/>
            <person name="Bashyal P."/>
            <person name="Kim T.-S."/>
            <person name="Lee W.-H."/>
            <person name="Kawkins C."/>
            <person name="Kim C.-K."/>
            <person name="Kim J.S."/>
            <person name="Ahn B.O."/>
            <person name="Rhee S.Y."/>
            <person name="Sohng J.K."/>
        </authorList>
    </citation>
    <scope>NUCLEOTIDE SEQUENCE</scope>
    <source>
        <tissue evidence="2">Leaf</tissue>
    </source>
</reference>
<evidence type="ECO:0000256" key="1">
    <source>
        <dbReference type="SAM" id="MobiDB-lite"/>
    </source>
</evidence>
<comment type="caution">
    <text evidence="2">The sequence shown here is derived from an EMBL/GenBank/DDBJ whole genome shotgun (WGS) entry which is preliminary data.</text>
</comment>
<name>A0A834T1V5_9FABA</name>
<dbReference type="OrthoDB" id="1924799at2759"/>
<evidence type="ECO:0000313" key="2">
    <source>
        <dbReference type="EMBL" id="KAF7807659.1"/>
    </source>
</evidence>
<proteinExistence type="predicted"/>
<protein>
    <submittedName>
        <fullName evidence="2">Vitellogenin isoform X1</fullName>
    </submittedName>
</protein>
<feature type="compositionally biased region" description="Low complexity" evidence="1">
    <location>
        <begin position="53"/>
        <end position="67"/>
    </location>
</feature>
<accession>A0A834T1V5</accession>
<sequence>MCSSKKATTGCLIGILHRILCFPTHPFNQIRDLDSLPANEIDHQIKTKHKIEATSSASTSSPSSSTAPLGIVVRLMGLESMAEIPIKSSARLALAKSIHEFYRKLRGMRSDARDS</sequence>
<dbReference type="AlphaFoldDB" id="A0A834T1V5"/>
<dbReference type="PANTHER" id="PTHR35499:SF1">
    <property type="entry name" value="DUF3741 DOMAIN-CONTAINING PROTEIN"/>
    <property type="match status" value="1"/>
</dbReference>
<organism evidence="2 3">
    <name type="scientific">Senna tora</name>
    <dbReference type="NCBI Taxonomy" id="362788"/>
    <lineage>
        <taxon>Eukaryota</taxon>
        <taxon>Viridiplantae</taxon>
        <taxon>Streptophyta</taxon>
        <taxon>Embryophyta</taxon>
        <taxon>Tracheophyta</taxon>
        <taxon>Spermatophyta</taxon>
        <taxon>Magnoliopsida</taxon>
        <taxon>eudicotyledons</taxon>
        <taxon>Gunneridae</taxon>
        <taxon>Pentapetalae</taxon>
        <taxon>rosids</taxon>
        <taxon>fabids</taxon>
        <taxon>Fabales</taxon>
        <taxon>Fabaceae</taxon>
        <taxon>Caesalpinioideae</taxon>
        <taxon>Cassia clade</taxon>
        <taxon>Senna</taxon>
    </lineage>
</organism>
<evidence type="ECO:0000313" key="3">
    <source>
        <dbReference type="Proteomes" id="UP000634136"/>
    </source>
</evidence>
<gene>
    <name evidence="2" type="ORF">G2W53_039820</name>
</gene>
<keyword evidence="3" id="KW-1185">Reference proteome</keyword>
<dbReference type="EMBL" id="JAAIUW010000012">
    <property type="protein sequence ID" value="KAF7807659.1"/>
    <property type="molecule type" value="Genomic_DNA"/>
</dbReference>